<dbReference type="Proteomes" id="UP000463138">
    <property type="component" value="Unassembled WGS sequence"/>
</dbReference>
<dbReference type="AlphaFoldDB" id="A0A7V7GSR8"/>
<evidence type="ECO:0000313" key="2">
    <source>
        <dbReference type="Proteomes" id="UP000463138"/>
    </source>
</evidence>
<gene>
    <name evidence="1" type="ORF">DT594_11895</name>
</gene>
<dbReference type="OrthoDB" id="6996126at2"/>
<evidence type="ECO:0000313" key="1">
    <source>
        <dbReference type="EMBL" id="KAA0694013.1"/>
    </source>
</evidence>
<accession>A0A7V7GSR8</accession>
<organism evidence="1 2">
    <name type="scientific">Halopseudomonas laoshanensis</name>
    <dbReference type="NCBI Taxonomy" id="2268758"/>
    <lineage>
        <taxon>Bacteria</taxon>
        <taxon>Pseudomonadati</taxon>
        <taxon>Pseudomonadota</taxon>
        <taxon>Gammaproteobacteria</taxon>
        <taxon>Pseudomonadales</taxon>
        <taxon>Pseudomonadaceae</taxon>
        <taxon>Halopseudomonas</taxon>
    </lineage>
</organism>
<comment type="caution">
    <text evidence="1">The sequence shown here is derived from an EMBL/GenBank/DDBJ whole genome shotgun (WGS) entry which is preliminary data.</text>
</comment>
<protein>
    <submittedName>
        <fullName evidence="1">Uncharacterized protein</fullName>
    </submittedName>
</protein>
<dbReference type="RefSeq" id="WP_149332865.1">
    <property type="nucleotide sequence ID" value="NZ_JBHOFR010000001.1"/>
</dbReference>
<reference evidence="1 2" key="1">
    <citation type="submission" date="2018-07" db="EMBL/GenBank/DDBJ databases">
        <title>Pseudomonas laoshanensis sp. nov., isolated from soil.</title>
        <authorList>
            <person name="Sun J."/>
            <person name="Yu L."/>
            <person name="Wang M."/>
            <person name="Zhang C."/>
        </authorList>
    </citation>
    <scope>NUCLEOTIDE SEQUENCE [LARGE SCALE GENOMIC DNA]</scope>
    <source>
        <strain evidence="1 2">Y22</strain>
    </source>
</reference>
<name>A0A7V7GSR8_9GAMM</name>
<sequence>MNRSTDTSPQAEERLVTSLTRACELAKLEIPGFLWLTHEGDRNLSPGNLHVVWIFDTQASLAHALETGLGKRMYELTAQAFTEAAIAVRAAEAHVSFDTEEACQRHNNGNWQARLSMLRLSH</sequence>
<proteinExistence type="predicted"/>
<keyword evidence="2" id="KW-1185">Reference proteome</keyword>
<dbReference type="EMBL" id="QOVF01000003">
    <property type="protein sequence ID" value="KAA0694013.1"/>
    <property type="molecule type" value="Genomic_DNA"/>
</dbReference>